<evidence type="ECO:0000256" key="2">
    <source>
        <dbReference type="ARBA" id="ARBA00022630"/>
    </source>
</evidence>
<dbReference type="InterPro" id="IPR000415">
    <property type="entry name" value="Nitroreductase-like"/>
</dbReference>
<dbReference type="PIRSF" id="PIRSF000232">
    <property type="entry name" value="YdjA"/>
    <property type="match status" value="1"/>
</dbReference>
<dbReference type="PANTHER" id="PTHR43821:SF1">
    <property type="entry name" value="NAD(P)H NITROREDUCTASE YDJA-RELATED"/>
    <property type="match status" value="1"/>
</dbReference>
<dbReference type="InterPro" id="IPR026021">
    <property type="entry name" value="YdjA-like"/>
</dbReference>
<dbReference type="SUPFAM" id="SSF55469">
    <property type="entry name" value="FMN-dependent nitroreductase-like"/>
    <property type="match status" value="1"/>
</dbReference>
<feature type="domain" description="Nitroreductase" evidence="9">
    <location>
        <begin position="9"/>
        <end position="155"/>
    </location>
</feature>
<evidence type="ECO:0000313" key="11">
    <source>
        <dbReference type="Proteomes" id="UP000256486"/>
    </source>
</evidence>
<comment type="similarity">
    <text evidence="1 7">Belongs to the nitroreductase family.</text>
</comment>
<keyword evidence="2 7" id="KW-0285">Flavoprotein</keyword>
<protein>
    <recommendedName>
        <fullName evidence="7">Putative NAD(P)H nitroreductase</fullName>
        <ecNumber evidence="7">1.-.-.-</ecNumber>
    </recommendedName>
</protein>
<feature type="binding site" evidence="8">
    <location>
        <position position="39"/>
    </location>
    <ligand>
        <name>FMN</name>
        <dbReference type="ChEBI" id="CHEBI:58210"/>
        <note>ligand shared between dimeric partners</note>
    </ligand>
</feature>
<dbReference type="PANTHER" id="PTHR43821">
    <property type="entry name" value="NAD(P)H NITROREDUCTASE YDJA-RELATED"/>
    <property type="match status" value="1"/>
</dbReference>
<dbReference type="OrthoDB" id="3268470at2"/>
<feature type="binding site" description="in other chain" evidence="8">
    <location>
        <begin position="125"/>
        <end position="127"/>
    </location>
    <ligand>
        <name>FMN</name>
        <dbReference type="ChEBI" id="CHEBI:58210"/>
        <note>ligand shared between dimeric partners</note>
    </ligand>
</feature>
<dbReference type="Proteomes" id="UP000256486">
    <property type="component" value="Unassembled WGS sequence"/>
</dbReference>
<evidence type="ECO:0000256" key="5">
    <source>
        <dbReference type="ARBA" id="ARBA00023002"/>
    </source>
</evidence>
<organism evidence="10 11">
    <name type="scientific">Subtercola boreus</name>
    <dbReference type="NCBI Taxonomy" id="120213"/>
    <lineage>
        <taxon>Bacteria</taxon>
        <taxon>Bacillati</taxon>
        <taxon>Actinomycetota</taxon>
        <taxon>Actinomycetes</taxon>
        <taxon>Micrococcales</taxon>
        <taxon>Microbacteriaceae</taxon>
        <taxon>Subtercola</taxon>
    </lineage>
</organism>
<evidence type="ECO:0000256" key="1">
    <source>
        <dbReference type="ARBA" id="ARBA00007118"/>
    </source>
</evidence>
<dbReference type="RefSeq" id="WP_116415358.1">
    <property type="nucleotide sequence ID" value="NZ_NBWZ01000001.1"/>
</dbReference>
<comment type="cofactor">
    <cofactor evidence="8">
        <name>FMN</name>
        <dbReference type="ChEBI" id="CHEBI:58210"/>
    </cofactor>
    <text evidence="8">Binds 1 FMN per subunit.</text>
</comment>
<evidence type="ECO:0000313" key="10">
    <source>
        <dbReference type="EMBL" id="RFA09960.1"/>
    </source>
</evidence>
<reference evidence="10 11" key="1">
    <citation type="submission" date="2017-04" db="EMBL/GenBank/DDBJ databases">
        <title>Comparative genome analysis of Subtercola boreus.</title>
        <authorList>
            <person name="Cho Y.-J."/>
            <person name="Cho A."/>
            <person name="Kim O.-S."/>
            <person name="Lee J.-I."/>
        </authorList>
    </citation>
    <scope>NUCLEOTIDE SEQUENCE [LARGE SCALE GENOMIC DNA]</scope>
    <source>
        <strain evidence="10 11">K300</strain>
    </source>
</reference>
<evidence type="ECO:0000256" key="4">
    <source>
        <dbReference type="ARBA" id="ARBA00022857"/>
    </source>
</evidence>
<dbReference type="Gene3D" id="3.40.109.10">
    <property type="entry name" value="NADH Oxidase"/>
    <property type="match status" value="1"/>
</dbReference>
<keyword evidence="11" id="KW-1185">Reference proteome</keyword>
<keyword evidence="3 7" id="KW-0288">FMN</keyword>
<dbReference type="GO" id="GO:0016491">
    <property type="term" value="F:oxidoreductase activity"/>
    <property type="evidence" value="ECO:0007669"/>
    <property type="project" value="UniProtKB-UniRule"/>
</dbReference>
<evidence type="ECO:0000256" key="6">
    <source>
        <dbReference type="ARBA" id="ARBA00023027"/>
    </source>
</evidence>
<evidence type="ECO:0000256" key="3">
    <source>
        <dbReference type="ARBA" id="ARBA00022643"/>
    </source>
</evidence>
<dbReference type="EC" id="1.-.-.-" evidence="7"/>
<evidence type="ECO:0000256" key="8">
    <source>
        <dbReference type="PIRSR" id="PIRSR000232-1"/>
    </source>
</evidence>
<keyword evidence="4 7" id="KW-0521">NADP</keyword>
<keyword evidence="5 7" id="KW-0560">Oxidoreductase</keyword>
<evidence type="ECO:0000259" key="9">
    <source>
        <dbReference type="Pfam" id="PF00881"/>
    </source>
</evidence>
<feature type="binding site" description="in other chain" evidence="8">
    <location>
        <begin position="10"/>
        <end position="12"/>
    </location>
    <ligand>
        <name>FMN</name>
        <dbReference type="ChEBI" id="CHEBI:58210"/>
        <note>ligand shared between dimeric partners</note>
    </ligand>
</feature>
<proteinExistence type="inferred from homology"/>
<dbReference type="AlphaFoldDB" id="A0A3E0VKL1"/>
<comment type="caution">
    <text evidence="10">The sequence shown here is derived from an EMBL/GenBank/DDBJ whole genome shotgun (WGS) entry which is preliminary data.</text>
</comment>
<accession>A0A3E0VKL1</accession>
<dbReference type="EMBL" id="NBWZ01000001">
    <property type="protein sequence ID" value="RFA09960.1"/>
    <property type="molecule type" value="Genomic_DNA"/>
</dbReference>
<gene>
    <name evidence="10" type="ORF">B7R54_12675</name>
</gene>
<dbReference type="InterPro" id="IPR029479">
    <property type="entry name" value="Nitroreductase"/>
</dbReference>
<evidence type="ECO:0000256" key="7">
    <source>
        <dbReference type="PIRNR" id="PIRNR000232"/>
    </source>
</evidence>
<sequence length="178" mass="19841">MSALESMLRRRSQSKVGQNAPDHAELLRFVEAAGTVADHSSMRPWRLIELRGDTRDRLGEALAQAQGGDIAKMVSKARRAPLLIAIVAIHRPSDKVPYWEQEAVASGVAHGLSLLLDEAGWGVFWRTGNQTRHEAVRSMHRLAANEQLLGWLYVGDAPPRQYEKPRKLVNPADHLTQL</sequence>
<dbReference type="InterPro" id="IPR052530">
    <property type="entry name" value="NAD(P)H_nitroreductase"/>
</dbReference>
<keyword evidence="6 7" id="KW-0520">NAD</keyword>
<name>A0A3E0VKL1_9MICO</name>
<dbReference type="Pfam" id="PF00881">
    <property type="entry name" value="Nitroreductase"/>
    <property type="match status" value="1"/>
</dbReference>